<dbReference type="EMBL" id="CP104694">
    <property type="protein sequence ID" value="UXI70316.1"/>
    <property type="molecule type" value="Genomic_DNA"/>
</dbReference>
<accession>A0ABY6BP30</accession>
<name>A0ABY6BP30_9GAMM</name>
<evidence type="ECO:0008006" key="4">
    <source>
        <dbReference type="Google" id="ProtNLM"/>
    </source>
</evidence>
<gene>
    <name evidence="2" type="ORF">N4264_11965</name>
</gene>
<protein>
    <recommendedName>
        <fullName evidence="4">DUF11 domain-containing protein</fullName>
    </recommendedName>
</protein>
<evidence type="ECO:0000313" key="2">
    <source>
        <dbReference type="EMBL" id="UXI70316.1"/>
    </source>
</evidence>
<keyword evidence="1" id="KW-0812">Transmembrane</keyword>
<organism evidence="2 3">
    <name type="scientific">Tahibacter amnicola</name>
    <dbReference type="NCBI Taxonomy" id="2976241"/>
    <lineage>
        <taxon>Bacteria</taxon>
        <taxon>Pseudomonadati</taxon>
        <taxon>Pseudomonadota</taxon>
        <taxon>Gammaproteobacteria</taxon>
        <taxon>Lysobacterales</taxon>
        <taxon>Rhodanobacteraceae</taxon>
        <taxon>Tahibacter</taxon>
    </lineage>
</organism>
<evidence type="ECO:0000256" key="1">
    <source>
        <dbReference type="SAM" id="Phobius"/>
    </source>
</evidence>
<evidence type="ECO:0000313" key="3">
    <source>
        <dbReference type="Proteomes" id="UP001064632"/>
    </source>
</evidence>
<dbReference type="RefSeq" id="WP_261697266.1">
    <property type="nucleotide sequence ID" value="NZ_CP104694.1"/>
</dbReference>
<keyword evidence="1" id="KW-0472">Membrane</keyword>
<keyword evidence="3" id="KW-1185">Reference proteome</keyword>
<sequence length="204" mass="21859">MRIVRSVFLLLLILTPILARAQFVVLPSDIGVQLSASPTSDLSPGDQVSFRLSLTNHGPAIVTGVSLISTNYYLEFDRNVYVANCPGLVVSPADDISDPHYNLFWFATTFGGPFAVGETRHCDFALLVTSQAPQLTALGFGLSPFYSEYPAGNPNNNAATVLITRGLSTVSIPATSTLTLIVIGALVLIASFSQLSRRIRPTTE</sequence>
<proteinExistence type="predicted"/>
<reference evidence="2" key="1">
    <citation type="submission" date="2022-09" db="EMBL/GenBank/DDBJ databases">
        <title>Tahibacter sp. nov., isolated from a fresh water.</title>
        <authorList>
            <person name="Baek J.H."/>
            <person name="Lee J.K."/>
            <person name="Kim J.M."/>
            <person name="Jeon C.O."/>
        </authorList>
    </citation>
    <scope>NUCLEOTIDE SEQUENCE</scope>
    <source>
        <strain evidence="2">W38</strain>
    </source>
</reference>
<dbReference type="Proteomes" id="UP001064632">
    <property type="component" value="Chromosome"/>
</dbReference>
<keyword evidence="1" id="KW-1133">Transmembrane helix</keyword>
<feature type="transmembrane region" description="Helical" evidence="1">
    <location>
        <begin position="170"/>
        <end position="192"/>
    </location>
</feature>